<dbReference type="Proteomes" id="UP000002624">
    <property type="component" value="Unassembled WGS sequence"/>
</dbReference>
<proteinExistence type="predicted"/>
<protein>
    <submittedName>
        <fullName evidence="2">Uncharacterized protein</fullName>
    </submittedName>
</protein>
<dbReference type="HOGENOM" id="CLU_1885198_0_0_1"/>
<sequence>MEVVKCKKNLYKISSDGGNPKSQFTDDLVSGTQDISNVDRIILSFLEHFKSFLFKFRPTDRFEATGWKTQRRGGNSSKGSFGPSQERSHDESMEEQSGMDVFDQSWEGKWRATAHEDSFGTVGSNLEPGRLGKIL</sequence>
<evidence type="ECO:0000256" key="1">
    <source>
        <dbReference type="SAM" id="MobiDB-lite"/>
    </source>
</evidence>
<name>C6HBL1_AJECH</name>
<feature type="compositionally biased region" description="Polar residues" evidence="1">
    <location>
        <begin position="72"/>
        <end position="85"/>
    </location>
</feature>
<accession>C6HBL1</accession>
<gene>
    <name evidence="2" type="ORF">HCDG_03410</name>
</gene>
<dbReference type="AlphaFoldDB" id="C6HBL1"/>
<dbReference type="EMBL" id="GG692422">
    <property type="protein sequence ID" value="EER41951.1"/>
    <property type="molecule type" value="Genomic_DNA"/>
</dbReference>
<dbReference type="VEuPathDB" id="FungiDB:HCDG_03410"/>
<feature type="region of interest" description="Disordered" evidence="1">
    <location>
        <begin position="65"/>
        <end position="99"/>
    </location>
</feature>
<organism evidence="2 3">
    <name type="scientific">Ajellomyces capsulatus (strain H143)</name>
    <name type="common">Darling's disease fungus</name>
    <name type="synonym">Histoplasma capsulatum</name>
    <dbReference type="NCBI Taxonomy" id="544712"/>
    <lineage>
        <taxon>Eukaryota</taxon>
        <taxon>Fungi</taxon>
        <taxon>Dikarya</taxon>
        <taxon>Ascomycota</taxon>
        <taxon>Pezizomycotina</taxon>
        <taxon>Eurotiomycetes</taxon>
        <taxon>Eurotiomycetidae</taxon>
        <taxon>Onygenales</taxon>
        <taxon>Ajellomycetaceae</taxon>
        <taxon>Histoplasma</taxon>
    </lineage>
</organism>
<evidence type="ECO:0000313" key="2">
    <source>
        <dbReference type="EMBL" id="EER41951.1"/>
    </source>
</evidence>
<evidence type="ECO:0000313" key="3">
    <source>
        <dbReference type="Proteomes" id="UP000002624"/>
    </source>
</evidence>
<reference evidence="3" key="1">
    <citation type="submission" date="2009-05" db="EMBL/GenBank/DDBJ databases">
        <title>The genome sequence of Ajellomyces capsulatus strain H143.</title>
        <authorList>
            <person name="Champion M."/>
            <person name="Cuomo C.A."/>
            <person name="Ma L.-J."/>
            <person name="Henn M.R."/>
            <person name="Sil A."/>
            <person name="Goldman B."/>
            <person name="Young S.K."/>
            <person name="Kodira C.D."/>
            <person name="Zeng Q."/>
            <person name="Koehrsen M."/>
            <person name="Alvarado L."/>
            <person name="Berlin A.M."/>
            <person name="Borenstein D."/>
            <person name="Chen Z."/>
            <person name="Engels R."/>
            <person name="Freedman E."/>
            <person name="Gellesch M."/>
            <person name="Goldberg J."/>
            <person name="Griggs A."/>
            <person name="Gujja S."/>
            <person name="Heiman D.I."/>
            <person name="Hepburn T.A."/>
            <person name="Howarth C."/>
            <person name="Jen D."/>
            <person name="Larson L."/>
            <person name="Lewis B."/>
            <person name="Mehta T."/>
            <person name="Park D."/>
            <person name="Pearson M."/>
            <person name="Roberts A."/>
            <person name="Saif S."/>
            <person name="Shea T.D."/>
            <person name="Shenoy N."/>
            <person name="Sisk P."/>
            <person name="Stolte C."/>
            <person name="Sykes S."/>
            <person name="Walk T."/>
            <person name="White J."/>
            <person name="Yandava C."/>
            <person name="Klein B."/>
            <person name="McEwen J.G."/>
            <person name="Puccia R."/>
            <person name="Goldman G.H."/>
            <person name="Felipe M.S."/>
            <person name="Nino-Vega G."/>
            <person name="San-Blas G."/>
            <person name="Taylor J.W."/>
            <person name="Mendoza L."/>
            <person name="Galagan J.E."/>
            <person name="Nusbaum C."/>
            <person name="Birren B.W."/>
        </authorList>
    </citation>
    <scope>NUCLEOTIDE SEQUENCE [LARGE SCALE GENOMIC DNA]</scope>
    <source>
        <strain evidence="3">H143</strain>
    </source>
</reference>